<accession>A0A7C8ZTX9</accession>
<reference evidence="1" key="2">
    <citation type="submission" date="2020-07" db="EMBL/GenBank/DDBJ databases">
        <authorList>
            <person name="Vera ALvarez R."/>
            <person name="Arias-Moreno D.M."/>
            <person name="Jimenez-Jacinto V."/>
            <person name="Jimenez-Bremont J.F."/>
            <person name="Swaminathan K."/>
            <person name="Moose S.P."/>
            <person name="Guerrero-Gonzalez M.L."/>
            <person name="Marino-Ramirez L."/>
            <person name="Landsman D."/>
            <person name="Rodriguez-Kessler M."/>
            <person name="Delgado-Sanchez P."/>
        </authorList>
    </citation>
    <scope>NUCLEOTIDE SEQUENCE</scope>
    <source>
        <tissue evidence="1">Cladode</tissue>
    </source>
</reference>
<protein>
    <submittedName>
        <fullName evidence="1">Uncharacterized protein</fullName>
    </submittedName>
</protein>
<dbReference type="AlphaFoldDB" id="A0A7C8ZTX9"/>
<organism evidence="1">
    <name type="scientific">Opuntia streptacantha</name>
    <name type="common">Prickly pear cactus</name>
    <name type="synonym">Opuntia cardona</name>
    <dbReference type="NCBI Taxonomy" id="393608"/>
    <lineage>
        <taxon>Eukaryota</taxon>
        <taxon>Viridiplantae</taxon>
        <taxon>Streptophyta</taxon>
        <taxon>Embryophyta</taxon>
        <taxon>Tracheophyta</taxon>
        <taxon>Spermatophyta</taxon>
        <taxon>Magnoliopsida</taxon>
        <taxon>eudicotyledons</taxon>
        <taxon>Gunneridae</taxon>
        <taxon>Pentapetalae</taxon>
        <taxon>Caryophyllales</taxon>
        <taxon>Cactineae</taxon>
        <taxon>Cactaceae</taxon>
        <taxon>Opuntioideae</taxon>
        <taxon>Opuntia</taxon>
    </lineage>
</organism>
<sequence>MGCFKIWLNKSFVHRIHRFRDLMNYFFRLLPSTLNVPQDTFHQVKMHSTCYGHTKIQQRPQFLTQRINAFNNNNTRARDFNCSVAYSRAGLEIIYRNLNRVPCF</sequence>
<name>A0A7C8ZTX9_OPUST</name>
<proteinExistence type="predicted"/>
<dbReference type="EMBL" id="GISG01162189">
    <property type="protein sequence ID" value="MBA4649815.1"/>
    <property type="molecule type" value="Transcribed_RNA"/>
</dbReference>
<evidence type="ECO:0000313" key="1">
    <source>
        <dbReference type="EMBL" id="MBA4649815.1"/>
    </source>
</evidence>
<reference evidence="1" key="1">
    <citation type="journal article" date="2013" name="J. Plant Res.">
        <title>Effect of fungi and light on seed germination of three Opuntia species from semiarid lands of central Mexico.</title>
        <authorList>
            <person name="Delgado-Sanchez P."/>
            <person name="Jimenez-Bremont J.F."/>
            <person name="Guerrero-Gonzalez Mde L."/>
            <person name="Flores J."/>
        </authorList>
    </citation>
    <scope>NUCLEOTIDE SEQUENCE</scope>
    <source>
        <tissue evidence="1">Cladode</tissue>
    </source>
</reference>